<evidence type="ECO:0000313" key="2">
    <source>
        <dbReference type="Proteomes" id="UP000184221"/>
    </source>
</evidence>
<dbReference type="OrthoDB" id="7359418at2"/>
<gene>
    <name evidence="1" type="ORF">SAMN05443551_4051</name>
</gene>
<keyword evidence="2" id="KW-1185">Reference proteome</keyword>
<dbReference type="AlphaFoldDB" id="A0A1M5XP51"/>
<sequence length="75" mass="7892">MSTNIRRDHVSAFEALTSGRFENFALFSCFVDGAPASAIVAVTAPEDAGGEYVITPLFVSVTDTMVVTDHGGRPA</sequence>
<accession>A0A1M5XP51</accession>
<dbReference type="EMBL" id="FQXC01000007">
    <property type="protein sequence ID" value="SHI01318.1"/>
    <property type="molecule type" value="Genomic_DNA"/>
</dbReference>
<dbReference type="RefSeq" id="WP_072779902.1">
    <property type="nucleotide sequence ID" value="NZ_FQXC01000007.1"/>
</dbReference>
<proteinExistence type="predicted"/>
<protein>
    <submittedName>
        <fullName evidence="1">Uncharacterized protein</fullName>
    </submittedName>
</protein>
<dbReference type="Proteomes" id="UP000184221">
    <property type="component" value="Unassembled WGS sequence"/>
</dbReference>
<reference evidence="1 2" key="1">
    <citation type="submission" date="2016-11" db="EMBL/GenBank/DDBJ databases">
        <authorList>
            <person name="Jaros S."/>
            <person name="Januszkiewicz K."/>
            <person name="Wedrychowicz H."/>
        </authorList>
    </citation>
    <scope>NUCLEOTIDE SEQUENCE [LARGE SCALE GENOMIC DNA]</scope>
    <source>
        <strain evidence="1 2">DSM 29431</strain>
    </source>
</reference>
<dbReference type="STRING" id="996342.SAMN05443551_4051"/>
<organism evidence="1 2">
    <name type="scientific">Marivita hallyeonensis</name>
    <dbReference type="NCBI Taxonomy" id="996342"/>
    <lineage>
        <taxon>Bacteria</taxon>
        <taxon>Pseudomonadati</taxon>
        <taxon>Pseudomonadota</taxon>
        <taxon>Alphaproteobacteria</taxon>
        <taxon>Rhodobacterales</taxon>
        <taxon>Roseobacteraceae</taxon>
        <taxon>Marivita</taxon>
    </lineage>
</organism>
<evidence type="ECO:0000313" key="1">
    <source>
        <dbReference type="EMBL" id="SHI01318.1"/>
    </source>
</evidence>
<name>A0A1M5XP51_9RHOB</name>